<dbReference type="InterPro" id="IPR027417">
    <property type="entry name" value="P-loop_NTPase"/>
</dbReference>
<accession>A0A9X2VJL8</accession>
<dbReference type="EMBL" id="JANYMP010000004">
    <property type="protein sequence ID" value="MCS7477589.1"/>
    <property type="molecule type" value="Genomic_DNA"/>
</dbReference>
<evidence type="ECO:0000259" key="1">
    <source>
        <dbReference type="Pfam" id="PF19993"/>
    </source>
</evidence>
<dbReference type="SUPFAM" id="SSF52540">
    <property type="entry name" value="P-loop containing nucleoside triphosphate hydrolases"/>
    <property type="match status" value="1"/>
</dbReference>
<dbReference type="AlphaFoldDB" id="A0A9X2VJL8"/>
<name>A0A9X2VJL8_9PSEU</name>
<dbReference type="Proteomes" id="UP001141259">
    <property type="component" value="Unassembled WGS sequence"/>
</dbReference>
<keyword evidence="3" id="KW-1185">Reference proteome</keyword>
<feature type="domain" description="Double-GTPase 2" evidence="1">
    <location>
        <begin position="260"/>
        <end position="488"/>
    </location>
</feature>
<evidence type="ECO:0000313" key="2">
    <source>
        <dbReference type="EMBL" id="MCS7477589.1"/>
    </source>
</evidence>
<protein>
    <recommendedName>
        <fullName evidence="1">Double-GTPase 2 domain-containing protein</fullName>
    </recommendedName>
</protein>
<dbReference type="Pfam" id="PF19993">
    <property type="entry name" value="DO-GTPase2"/>
    <property type="match status" value="1"/>
</dbReference>
<comment type="caution">
    <text evidence="2">The sequence shown here is derived from an EMBL/GenBank/DDBJ whole genome shotgun (WGS) entry which is preliminary data.</text>
</comment>
<dbReference type="InterPro" id="IPR045528">
    <property type="entry name" value="DO-GTPase2"/>
</dbReference>
<proteinExistence type="predicted"/>
<dbReference type="RefSeq" id="WP_259623084.1">
    <property type="nucleotide sequence ID" value="NZ_JANYMP010000004.1"/>
</dbReference>
<gene>
    <name evidence="2" type="ORF">NZH93_12050</name>
</gene>
<organism evidence="2 3">
    <name type="scientific">Umezawaea endophytica</name>
    <dbReference type="NCBI Taxonomy" id="1654476"/>
    <lineage>
        <taxon>Bacteria</taxon>
        <taxon>Bacillati</taxon>
        <taxon>Actinomycetota</taxon>
        <taxon>Actinomycetes</taxon>
        <taxon>Pseudonocardiales</taxon>
        <taxon>Pseudonocardiaceae</taxon>
        <taxon>Umezawaea</taxon>
    </lineage>
</organism>
<sequence length="514" mass="56114">MTAPPSFGLLLLAAVLVLPVASGSRFGWVLLRQYVLTTAAGYGVGANANAAKVKHPPGKRGKGEEPAWVHYLLGQAWRDIRHVHTLVARELRDVVVKRWKAIGEKYSAVPAPRARWWGGVQRIGIFTGIVMTAPVLVLTLVGSALFLGLLLAASCAGLYLLRLFDTTVLRLRGIRMTCKTCGVRVVHALHGCPGCKTLHGEVRPGRYGMTHRRCGCGKVFPSLLVLTALVRKPEDKPVLWCPHAETPHPLAERTGETGEIVLPVFGAPSAGKSQLTTVLLIAVETMATRAGGAFTFADTSTKDRSVSSRGKLASTARVDKTSLVHKDGVVHPAYSTHVAPKRGQHKLVHVFDVAGEVFRSSTKMQELEYLKIARTFLFVIDPLSIKSVWETFEGDRRAKLDDGRAKDEPHVTFTETVTTMTEMGVATTKARLAVVISKSDLIRHVLDDVDEEDSEAIKSWLDGLSQGNMVRAMDHNFKDVTFFLTSALLNGDGEADHSVERFAERVLADEGLRL</sequence>
<reference evidence="2" key="1">
    <citation type="submission" date="2022-08" db="EMBL/GenBank/DDBJ databases">
        <authorList>
            <person name="Tistechok S."/>
            <person name="Samborskyy M."/>
            <person name="Roman I."/>
        </authorList>
    </citation>
    <scope>NUCLEOTIDE SEQUENCE</scope>
    <source>
        <strain evidence="2">DSM 103496</strain>
    </source>
</reference>
<evidence type="ECO:0000313" key="3">
    <source>
        <dbReference type="Proteomes" id="UP001141259"/>
    </source>
</evidence>